<dbReference type="AlphaFoldDB" id="A0A5B8LNQ0"/>
<feature type="compositionally biased region" description="Polar residues" evidence="1">
    <location>
        <begin position="109"/>
        <end position="121"/>
    </location>
</feature>
<sequence>MAINISIVPALGFLDDGRHHHQQVIDKMMANPRHDIGRSGLPDCRACVPPPRRGGGEDASCANGPENVSAIAVVTMPIRAPTAPPTAEGVGGIGGDQQAVSLSPRMMSRSKSLGNTTTNAAEPSLAGHSPSPSPNSRHLKCNIPGSVPRNDGADQRAIVIEARSASACAAHRIDDEAEQRQLGDGQKADHHAGKMMLESLSTG</sequence>
<evidence type="ECO:0000256" key="1">
    <source>
        <dbReference type="SAM" id="MobiDB-lite"/>
    </source>
</evidence>
<reference evidence="2 3" key="1">
    <citation type="submission" date="2019-07" db="EMBL/GenBank/DDBJ databases">
        <title>Full genome sequence of Devosia sp. Gsoil 520.</title>
        <authorList>
            <person name="Im W.-T."/>
        </authorList>
    </citation>
    <scope>NUCLEOTIDE SEQUENCE [LARGE SCALE GENOMIC DNA]</scope>
    <source>
        <strain evidence="2 3">Gsoil 520</strain>
    </source>
</reference>
<gene>
    <name evidence="2" type="ORF">FPZ08_00010</name>
</gene>
<name>A0A5B8LNQ0_9HYPH</name>
<evidence type="ECO:0000313" key="3">
    <source>
        <dbReference type="Proteomes" id="UP000315364"/>
    </source>
</evidence>
<organism evidence="2 3">
    <name type="scientific">Devosia ginsengisoli</name>
    <dbReference type="NCBI Taxonomy" id="400770"/>
    <lineage>
        <taxon>Bacteria</taxon>
        <taxon>Pseudomonadati</taxon>
        <taxon>Pseudomonadota</taxon>
        <taxon>Alphaproteobacteria</taxon>
        <taxon>Hyphomicrobiales</taxon>
        <taxon>Devosiaceae</taxon>
        <taxon>Devosia</taxon>
    </lineage>
</organism>
<dbReference type="RefSeq" id="WP_146288096.1">
    <property type="nucleotide sequence ID" value="NZ_CP042304.1"/>
</dbReference>
<dbReference type="Proteomes" id="UP000315364">
    <property type="component" value="Chromosome"/>
</dbReference>
<feature type="region of interest" description="Disordered" evidence="1">
    <location>
        <begin position="107"/>
        <end position="151"/>
    </location>
</feature>
<dbReference type="KEGG" id="dea:FPZ08_00010"/>
<feature type="region of interest" description="Disordered" evidence="1">
    <location>
        <begin position="171"/>
        <end position="203"/>
    </location>
</feature>
<dbReference type="EMBL" id="CP042304">
    <property type="protein sequence ID" value="QDZ09284.1"/>
    <property type="molecule type" value="Genomic_DNA"/>
</dbReference>
<protein>
    <submittedName>
        <fullName evidence="2">Uncharacterized protein</fullName>
    </submittedName>
</protein>
<accession>A0A5B8LNQ0</accession>
<keyword evidence="3" id="KW-1185">Reference proteome</keyword>
<proteinExistence type="predicted"/>
<feature type="compositionally biased region" description="Basic and acidic residues" evidence="1">
    <location>
        <begin position="171"/>
        <end position="192"/>
    </location>
</feature>
<evidence type="ECO:0000313" key="2">
    <source>
        <dbReference type="EMBL" id="QDZ09284.1"/>
    </source>
</evidence>